<proteinExistence type="inferred from homology"/>
<feature type="transmembrane region" description="Helical" evidence="7">
    <location>
        <begin position="344"/>
        <end position="366"/>
    </location>
</feature>
<feature type="transmembrane region" description="Helical" evidence="7">
    <location>
        <begin position="273"/>
        <end position="295"/>
    </location>
</feature>
<dbReference type="EMBL" id="CP116805">
    <property type="protein sequence ID" value="WCL52704.1"/>
    <property type="molecule type" value="Genomic_DNA"/>
</dbReference>
<evidence type="ECO:0000256" key="1">
    <source>
        <dbReference type="ARBA" id="ARBA00004651"/>
    </source>
</evidence>
<feature type="transmembrane region" description="Helical" evidence="7">
    <location>
        <begin position="80"/>
        <end position="101"/>
    </location>
</feature>
<dbReference type="PIRSF" id="PIRSF004810">
    <property type="entry name" value="ChrA"/>
    <property type="match status" value="1"/>
</dbReference>
<dbReference type="PANTHER" id="PTHR33567:SF3">
    <property type="entry name" value="CHROMATE ION TRANSPORTER (EUROFUNG)"/>
    <property type="match status" value="1"/>
</dbReference>
<organism evidence="8 9">
    <name type="scientific">Gimibacter soli</name>
    <dbReference type="NCBI Taxonomy" id="3024400"/>
    <lineage>
        <taxon>Bacteria</taxon>
        <taxon>Pseudomonadati</taxon>
        <taxon>Pseudomonadota</taxon>
        <taxon>Alphaproteobacteria</taxon>
        <taxon>Kordiimonadales</taxon>
        <taxon>Temperatibacteraceae</taxon>
        <taxon>Gimibacter</taxon>
    </lineage>
</organism>
<evidence type="ECO:0000256" key="5">
    <source>
        <dbReference type="ARBA" id="ARBA00022989"/>
    </source>
</evidence>
<comment type="subcellular location">
    <subcellularLocation>
        <location evidence="1">Cell membrane</location>
        <topology evidence="1">Multi-pass membrane protein</topology>
    </subcellularLocation>
</comment>
<comment type="similarity">
    <text evidence="2">Belongs to the chromate ion transporter (CHR) (TC 2.A.51) family.</text>
</comment>
<evidence type="ECO:0000256" key="3">
    <source>
        <dbReference type="ARBA" id="ARBA00022475"/>
    </source>
</evidence>
<evidence type="ECO:0000256" key="2">
    <source>
        <dbReference type="ARBA" id="ARBA00005262"/>
    </source>
</evidence>
<dbReference type="Pfam" id="PF02417">
    <property type="entry name" value="Chromate_transp"/>
    <property type="match status" value="2"/>
</dbReference>
<dbReference type="NCBIfam" id="TIGR00937">
    <property type="entry name" value="2A51"/>
    <property type="match status" value="1"/>
</dbReference>
<keyword evidence="9" id="KW-1185">Reference proteome</keyword>
<dbReference type="InterPro" id="IPR003370">
    <property type="entry name" value="Chromate_transpt"/>
</dbReference>
<evidence type="ECO:0000313" key="9">
    <source>
        <dbReference type="Proteomes" id="UP001217500"/>
    </source>
</evidence>
<gene>
    <name evidence="8" type="primary">chrA</name>
    <name evidence="8" type="ORF">PH603_09150</name>
</gene>
<keyword evidence="3" id="KW-1003">Cell membrane</keyword>
<keyword evidence="5 7" id="KW-1133">Transmembrane helix</keyword>
<keyword evidence="6 7" id="KW-0472">Membrane</keyword>
<feature type="transmembrane region" description="Helical" evidence="7">
    <location>
        <begin position="107"/>
        <end position="130"/>
    </location>
</feature>
<feature type="transmembrane region" description="Helical" evidence="7">
    <location>
        <begin position="199"/>
        <end position="220"/>
    </location>
</feature>
<evidence type="ECO:0000256" key="7">
    <source>
        <dbReference type="SAM" id="Phobius"/>
    </source>
</evidence>
<feature type="transmembrane region" description="Helical" evidence="7">
    <location>
        <begin position="232"/>
        <end position="252"/>
    </location>
</feature>
<reference evidence="8" key="1">
    <citation type="submission" date="2023-01" db="EMBL/GenBank/DDBJ databases">
        <title>The genome sequence of Kordiimonadaceae bacterium 6D33.</title>
        <authorList>
            <person name="Liu Y."/>
        </authorList>
    </citation>
    <scope>NUCLEOTIDE SEQUENCE</scope>
    <source>
        <strain evidence="8">6D33</strain>
    </source>
</reference>
<feature type="transmembrane region" description="Helical" evidence="7">
    <location>
        <begin position="307"/>
        <end position="332"/>
    </location>
</feature>
<dbReference type="PANTHER" id="PTHR33567">
    <property type="entry name" value="CHROMATE ION TRANSPORTER (EUROFUNG)"/>
    <property type="match status" value="1"/>
</dbReference>
<dbReference type="GO" id="GO:0015109">
    <property type="term" value="F:chromate transmembrane transporter activity"/>
    <property type="evidence" value="ECO:0007669"/>
    <property type="project" value="InterPro"/>
</dbReference>
<keyword evidence="4 7" id="KW-0812">Transmembrane</keyword>
<accession>A0AAE9XU35</accession>
<dbReference type="KEGG" id="gso:PH603_09150"/>
<dbReference type="AlphaFoldDB" id="A0AAE9XU35"/>
<sequence length="414" mass="43547">MTTIPFGQALRFWTKLGFISFGGPAGQIAIMHDEVVTRRRWIDEAHFLHALNYCMLLPGPEAQQLATYLGWLMHGVKGGLAAGLLFILPSFFLLAGLAWAYMAFGSLPAVAALFYGLKPVVVAIIVHAALKMGRKTLATPFLACIAIAAFIALAVFHLPFPLVVGGAALAGWIAHRQDKAATTTTAATTEPAKSRKPRLLPVLSIGLLLWLVPMVLAVVMGGAGSTLTEMGLFFTKAAFLTFGGAYAVLPYVDQAAVSAHGWISRPQMMDGLALGEATPGPLIMVVTFVAFVGGFQSGEGPAAVSGWLAALIVTWVTFLPSFLFIFAGAPYVEATRHLPGIAKPLKAITAAVVGVIGSLALTLGQHTFLPDAKIDIAAMALAAIALWLMERQGWSAPRIVILGANAGAGLHLMA</sequence>
<evidence type="ECO:0000256" key="6">
    <source>
        <dbReference type="ARBA" id="ARBA00023136"/>
    </source>
</evidence>
<evidence type="ECO:0000313" key="8">
    <source>
        <dbReference type="EMBL" id="WCL52704.1"/>
    </source>
</evidence>
<dbReference type="Proteomes" id="UP001217500">
    <property type="component" value="Chromosome"/>
</dbReference>
<protein>
    <submittedName>
        <fullName evidence="8">Chromate efflux transporter</fullName>
    </submittedName>
</protein>
<evidence type="ECO:0000256" key="4">
    <source>
        <dbReference type="ARBA" id="ARBA00022692"/>
    </source>
</evidence>
<feature type="transmembrane region" description="Helical" evidence="7">
    <location>
        <begin position="137"/>
        <end position="156"/>
    </location>
</feature>
<name>A0AAE9XU35_9PROT</name>
<dbReference type="InterPro" id="IPR014047">
    <property type="entry name" value="Chr_Tranpt_l_chain"/>
</dbReference>
<dbReference type="GO" id="GO:0005886">
    <property type="term" value="C:plasma membrane"/>
    <property type="evidence" value="ECO:0007669"/>
    <property type="project" value="UniProtKB-SubCell"/>
</dbReference>